<dbReference type="InterPro" id="IPR038135">
    <property type="entry name" value="Methylthiotransferase_N_sf"/>
</dbReference>
<dbReference type="InterPro" id="IPR006467">
    <property type="entry name" value="MiaB-like_bact"/>
</dbReference>
<evidence type="ECO:0000256" key="7">
    <source>
        <dbReference type="ARBA" id="ARBA00022691"/>
    </source>
</evidence>
<dbReference type="InterPro" id="IPR058240">
    <property type="entry name" value="rSAM_sf"/>
</dbReference>
<dbReference type="SFLD" id="SFLDG01061">
    <property type="entry name" value="methylthiotransferase"/>
    <property type="match status" value="1"/>
</dbReference>
<evidence type="ECO:0000256" key="12">
    <source>
        <dbReference type="ARBA" id="ARBA00031213"/>
    </source>
</evidence>
<evidence type="ECO:0000259" key="16">
    <source>
        <dbReference type="PROSITE" id="PS51449"/>
    </source>
</evidence>
<keyword evidence="7" id="KW-0949">S-adenosyl-L-methionine</keyword>
<keyword evidence="4" id="KW-0004">4Fe-4S</keyword>
<dbReference type="Proteomes" id="UP000199492">
    <property type="component" value="Unassembled WGS sequence"/>
</dbReference>
<dbReference type="NCBIfam" id="TIGR00089">
    <property type="entry name" value="MiaB/RimO family radical SAM methylthiotransferase"/>
    <property type="match status" value="1"/>
</dbReference>
<dbReference type="Pfam" id="PF00919">
    <property type="entry name" value="UPF0004"/>
    <property type="match status" value="1"/>
</dbReference>
<dbReference type="InterPro" id="IPR020612">
    <property type="entry name" value="Methylthiotransferase_CS"/>
</dbReference>
<dbReference type="PROSITE" id="PS51449">
    <property type="entry name" value="MTTASE_N"/>
    <property type="match status" value="1"/>
</dbReference>
<keyword evidence="8" id="KW-0819">tRNA processing</keyword>
<comment type="catalytic activity">
    <reaction evidence="13">
        <text>N(6)-L-threonylcarbamoyladenosine(37) in tRNA + (sulfur carrier)-SH + AH2 + 2 S-adenosyl-L-methionine = 2-methylsulfanyl-N(6)-L-threonylcarbamoyladenosine(37) in tRNA + (sulfur carrier)-H + 5'-deoxyadenosine + L-methionine + A + S-adenosyl-L-homocysteine + 2 H(+)</text>
        <dbReference type="Rhea" id="RHEA:37075"/>
        <dbReference type="Rhea" id="RHEA-COMP:10163"/>
        <dbReference type="Rhea" id="RHEA-COMP:11092"/>
        <dbReference type="Rhea" id="RHEA-COMP:14737"/>
        <dbReference type="Rhea" id="RHEA-COMP:14739"/>
        <dbReference type="ChEBI" id="CHEBI:13193"/>
        <dbReference type="ChEBI" id="CHEBI:15378"/>
        <dbReference type="ChEBI" id="CHEBI:17319"/>
        <dbReference type="ChEBI" id="CHEBI:17499"/>
        <dbReference type="ChEBI" id="CHEBI:29917"/>
        <dbReference type="ChEBI" id="CHEBI:57844"/>
        <dbReference type="ChEBI" id="CHEBI:57856"/>
        <dbReference type="ChEBI" id="CHEBI:59789"/>
        <dbReference type="ChEBI" id="CHEBI:64428"/>
        <dbReference type="ChEBI" id="CHEBI:74418"/>
        <dbReference type="ChEBI" id="CHEBI:74420"/>
        <dbReference type="EC" id="2.8.4.5"/>
    </reaction>
</comment>
<dbReference type="SFLD" id="SFLDG01082">
    <property type="entry name" value="B12-binding_domain_containing"/>
    <property type="match status" value="1"/>
</dbReference>
<dbReference type="InterPro" id="IPR007197">
    <property type="entry name" value="rSAM"/>
</dbReference>
<dbReference type="NCBIfam" id="TIGR01579">
    <property type="entry name" value="MiaB-like-C"/>
    <property type="match status" value="1"/>
</dbReference>
<dbReference type="EMBL" id="FNCZ01000002">
    <property type="protein sequence ID" value="SDH26629.1"/>
    <property type="molecule type" value="Genomic_DNA"/>
</dbReference>
<dbReference type="FunFam" id="3.80.30.20:FF:000001">
    <property type="entry name" value="tRNA-2-methylthio-N(6)-dimethylallyladenosine synthase 2"/>
    <property type="match status" value="1"/>
</dbReference>
<dbReference type="PANTHER" id="PTHR43020:SF2">
    <property type="entry name" value="MITOCHONDRIAL TRNA METHYLTHIOTRANSFERASE CDK5RAP1"/>
    <property type="match status" value="1"/>
</dbReference>
<dbReference type="STRING" id="262004.SAMN04489796_10273"/>
<keyword evidence="10" id="KW-0408">Iron</keyword>
<evidence type="ECO:0000256" key="10">
    <source>
        <dbReference type="ARBA" id="ARBA00023004"/>
    </source>
</evidence>
<evidence type="ECO:0000256" key="6">
    <source>
        <dbReference type="ARBA" id="ARBA00022679"/>
    </source>
</evidence>
<evidence type="ECO:0000256" key="13">
    <source>
        <dbReference type="ARBA" id="ARBA00051661"/>
    </source>
</evidence>
<dbReference type="InterPro" id="IPR006638">
    <property type="entry name" value="Elp3/MiaA/NifB-like_rSAM"/>
</dbReference>
<dbReference type="InterPro" id="IPR005839">
    <property type="entry name" value="Methylthiotransferase"/>
</dbReference>
<feature type="domain" description="MTTase N-terminal" evidence="16">
    <location>
        <begin position="5"/>
        <end position="117"/>
    </location>
</feature>
<keyword evidence="11" id="KW-0411">Iron-sulfur</keyword>
<evidence type="ECO:0000256" key="3">
    <source>
        <dbReference type="ARBA" id="ARBA00013273"/>
    </source>
</evidence>
<evidence type="ECO:0000256" key="14">
    <source>
        <dbReference type="ARBA" id="ARBA00061574"/>
    </source>
</evidence>
<comment type="similarity">
    <text evidence="14">Belongs to the methylthiotransferase family. MtaB subfamily.</text>
</comment>
<dbReference type="SUPFAM" id="SSF102114">
    <property type="entry name" value="Radical SAM enzymes"/>
    <property type="match status" value="1"/>
</dbReference>
<evidence type="ECO:0000256" key="5">
    <source>
        <dbReference type="ARBA" id="ARBA00022490"/>
    </source>
</evidence>
<gene>
    <name evidence="18" type="ORF">SAMN04489796_10273</name>
</gene>
<feature type="domain" description="Radical SAM core" evidence="17">
    <location>
        <begin position="140"/>
        <end position="374"/>
    </location>
</feature>
<dbReference type="GO" id="GO:0046872">
    <property type="term" value="F:metal ion binding"/>
    <property type="evidence" value="ECO:0007669"/>
    <property type="project" value="UniProtKB-KW"/>
</dbReference>
<dbReference type="RefSeq" id="WP_092466968.1">
    <property type="nucleotide sequence ID" value="NZ_FNCZ01000002.1"/>
</dbReference>
<dbReference type="PROSITE" id="PS51918">
    <property type="entry name" value="RADICAL_SAM"/>
    <property type="match status" value="1"/>
</dbReference>
<comment type="cofactor">
    <cofactor evidence="1">
        <name>[4Fe-4S] cluster</name>
        <dbReference type="ChEBI" id="CHEBI:49883"/>
    </cofactor>
</comment>
<evidence type="ECO:0000259" key="17">
    <source>
        <dbReference type="PROSITE" id="PS51918"/>
    </source>
</evidence>
<dbReference type="GO" id="GO:0005829">
    <property type="term" value="C:cytosol"/>
    <property type="evidence" value="ECO:0007669"/>
    <property type="project" value="TreeGrafter"/>
</dbReference>
<dbReference type="GO" id="GO:0035597">
    <property type="term" value="F:tRNA-2-methylthio-N(6)-dimethylallyladenosine(37) synthase activity"/>
    <property type="evidence" value="ECO:0007669"/>
    <property type="project" value="TreeGrafter"/>
</dbReference>
<dbReference type="EC" id="2.8.4.5" evidence="3"/>
<reference evidence="19" key="1">
    <citation type="submission" date="2016-10" db="EMBL/GenBank/DDBJ databases">
        <authorList>
            <person name="Varghese N."/>
            <person name="Submissions S."/>
        </authorList>
    </citation>
    <scope>NUCLEOTIDE SEQUENCE [LARGE SCALE GENOMIC DNA]</scope>
    <source>
        <strain evidence="19">DSM 15363</strain>
    </source>
</reference>
<evidence type="ECO:0000256" key="4">
    <source>
        <dbReference type="ARBA" id="ARBA00022485"/>
    </source>
</evidence>
<dbReference type="SMART" id="SM00729">
    <property type="entry name" value="Elp3"/>
    <property type="match status" value="1"/>
</dbReference>
<dbReference type="InterPro" id="IPR023404">
    <property type="entry name" value="rSAM_horseshoe"/>
</dbReference>
<evidence type="ECO:0000256" key="8">
    <source>
        <dbReference type="ARBA" id="ARBA00022694"/>
    </source>
</evidence>
<dbReference type="AlphaFoldDB" id="A0A1G8B028"/>
<keyword evidence="5" id="KW-0963">Cytoplasm</keyword>
<accession>A0A1G8B028</accession>
<dbReference type="Pfam" id="PF04055">
    <property type="entry name" value="Radical_SAM"/>
    <property type="match status" value="1"/>
</dbReference>
<dbReference type="GO" id="GO:0051539">
    <property type="term" value="F:4 iron, 4 sulfur cluster binding"/>
    <property type="evidence" value="ECO:0007669"/>
    <property type="project" value="UniProtKB-KW"/>
</dbReference>
<dbReference type="Gene3D" id="3.80.30.20">
    <property type="entry name" value="tm_1862 like domain"/>
    <property type="match status" value="1"/>
</dbReference>
<name>A0A1G8B028_9FLAO</name>
<dbReference type="GO" id="GO:0035598">
    <property type="term" value="F:tRNA (N(6)-L-threonylcarbamoyladenosine(37)-C(2))-methylthiotransferase activity"/>
    <property type="evidence" value="ECO:0007669"/>
    <property type="project" value="UniProtKB-EC"/>
</dbReference>
<dbReference type="InterPro" id="IPR013848">
    <property type="entry name" value="Methylthiotransferase_N"/>
</dbReference>
<dbReference type="OrthoDB" id="9805215at2"/>
<comment type="function">
    <text evidence="2">Catalyzes the methylthiolation of N6-threonylcarbamoyladenosine (t(6)A), leading to the formation of 2-methylthio-N6-threonylcarbamoyladenosine (ms(2)t(6)A) at position 37 in tRNAs that read codons beginning with adenine.</text>
</comment>
<dbReference type="PROSITE" id="PS01278">
    <property type="entry name" value="MTTASE_RADICAL"/>
    <property type="match status" value="1"/>
</dbReference>
<keyword evidence="19" id="KW-1185">Reference proteome</keyword>
<organism evidence="18 19">
    <name type="scientific">Winogradskyella thalassocola</name>
    <dbReference type="NCBI Taxonomy" id="262004"/>
    <lineage>
        <taxon>Bacteria</taxon>
        <taxon>Pseudomonadati</taxon>
        <taxon>Bacteroidota</taxon>
        <taxon>Flavobacteriia</taxon>
        <taxon>Flavobacteriales</taxon>
        <taxon>Flavobacteriaceae</taxon>
        <taxon>Winogradskyella</taxon>
    </lineage>
</organism>
<dbReference type="PANTHER" id="PTHR43020">
    <property type="entry name" value="CDK5 REGULATORY SUBUNIT-ASSOCIATED PROTEIN 1"/>
    <property type="match status" value="1"/>
</dbReference>
<keyword evidence="9" id="KW-0479">Metal-binding</keyword>
<dbReference type="CDD" id="cd01335">
    <property type="entry name" value="Radical_SAM"/>
    <property type="match status" value="1"/>
</dbReference>
<keyword evidence="6 18" id="KW-0808">Transferase</keyword>
<evidence type="ECO:0000256" key="9">
    <source>
        <dbReference type="ARBA" id="ARBA00022723"/>
    </source>
</evidence>
<evidence type="ECO:0000256" key="2">
    <source>
        <dbReference type="ARBA" id="ARBA00002399"/>
    </source>
</evidence>
<evidence type="ECO:0000256" key="15">
    <source>
        <dbReference type="ARBA" id="ARBA00069898"/>
    </source>
</evidence>
<proteinExistence type="inferred from homology"/>
<dbReference type="Gene3D" id="3.40.50.12160">
    <property type="entry name" value="Methylthiotransferase, N-terminal domain"/>
    <property type="match status" value="1"/>
</dbReference>
<sequence length="444" mass="50486">MNPTKKVAFYTLGCKLNFSETSTIARGFADEGFDRVDFKETADIYVINTCSVTENADKRFKTIVKQAQKSNPDAFVAAIGCYAQLKPKELADVHGVDLVLGATEKFKITDYLNDLTKNDFGEVHSCEIEEADFYVGSYSIGDRTRAFLKVQDGCDYKCTYCTIPLARGISRSDTMTNVLKNAKEISEQGIKEIVLTGVNIGDYGKGEFGNKKHEHTFLDLVKELDQVEGIERLRISSIEPNLLKNEIIDLVSNSRAFVPHFHIPLQSGSNEILKKMKRRYMKELYVDRVSKINEVMPHACIGVDVIVGFPGETDELFLETYNFLSSLDISYLHVFQYSERDNTEAAKMPNVVSKAKRVKRSKMLRGLSAKKRRAFYENQLDTDRIVLFESENKEGYIHGFTENYVKVKAPWNPELVNTLEKVRLTKIDDDGLVRFEFQEDLALN</sequence>
<evidence type="ECO:0000313" key="18">
    <source>
        <dbReference type="EMBL" id="SDH26629.1"/>
    </source>
</evidence>
<protein>
    <recommendedName>
        <fullName evidence="15">Threonylcarbamoyladenosine tRNA methylthiotransferase MtaB</fullName>
        <ecNumber evidence="3">2.8.4.5</ecNumber>
    </recommendedName>
    <alternativeName>
        <fullName evidence="12">tRNA-t(6)A37 methylthiotransferase</fullName>
    </alternativeName>
</protein>
<evidence type="ECO:0000256" key="11">
    <source>
        <dbReference type="ARBA" id="ARBA00023014"/>
    </source>
</evidence>
<dbReference type="SFLD" id="SFLDS00029">
    <property type="entry name" value="Radical_SAM"/>
    <property type="match status" value="1"/>
</dbReference>
<evidence type="ECO:0000256" key="1">
    <source>
        <dbReference type="ARBA" id="ARBA00001966"/>
    </source>
</evidence>
<evidence type="ECO:0000313" key="19">
    <source>
        <dbReference type="Proteomes" id="UP000199492"/>
    </source>
</evidence>
<dbReference type="FunFam" id="3.40.50.12160:FF:000004">
    <property type="entry name" value="Threonylcarbamoyladenosine tRNA methylthiotransferase MtaB"/>
    <property type="match status" value="1"/>
</dbReference>